<accession>A0A371D8H6</accession>
<gene>
    <name evidence="2" type="ORF">OH76DRAFT_631743</name>
</gene>
<dbReference type="AlphaFoldDB" id="A0A371D8H6"/>
<dbReference type="EMBL" id="KZ857409">
    <property type="protein sequence ID" value="RDX48831.1"/>
    <property type="molecule type" value="Genomic_DNA"/>
</dbReference>
<organism evidence="2 3">
    <name type="scientific">Lentinus brumalis</name>
    <dbReference type="NCBI Taxonomy" id="2498619"/>
    <lineage>
        <taxon>Eukaryota</taxon>
        <taxon>Fungi</taxon>
        <taxon>Dikarya</taxon>
        <taxon>Basidiomycota</taxon>
        <taxon>Agaricomycotina</taxon>
        <taxon>Agaricomycetes</taxon>
        <taxon>Polyporales</taxon>
        <taxon>Polyporaceae</taxon>
        <taxon>Lentinus</taxon>
    </lineage>
</organism>
<sequence length="164" mass="19062">MRSYRRYSVWCRCRREAMPPHCAFYVLRLCDTYEHAVLNCLSLAELTTSYDSRRLRARWNDLAEPHYIKTAVACQSVFGHSIYRNSRFEYDNPPWGRRVGSRSTRGYRCLRTNRARSRRPFRDSAPRCRPLGMSKGRLVPRESDSITGTPSLSGLRPDAPISVV</sequence>
<protein>
    <submittedName>
        <fullName evidence="2">Uncharacterized protein</fullName>
    </submittedName>
</protein>
<evidence type="ECO:0000313" key="3">
    <source>
        <dbReference type="Proteomes" id="UP000256964"/>
    </source>
</evidence>
<evidence type="ECO:0000256" key="1">
    <source>
        <dbReference type="SAM" id="MobiDB-lite"/>
    </source>
</evidence>
<name>A0A371D8H6_9APHY</name>
<evidence type="ECO:0000313" key="2">
    <source>
        <dbReference type="EMBL" id="RDX48831.1"/>
    </source>
</evidence>
<dbReference type="Proteomes" id="UP000256964">
    <property type="component" value="Unassembled WGS sequence"/>
</dbReference>
<reference evidence="2 3" key="1">
    <citation type="journal article" date="2018" name="Biotechnol. Biofuels">
        <title>Integrative visual omics of the white-rot fungus Polyporus brumalis exposes the biotechnological potential of its oxidative enzymes for delignifying raw plant biomass.</title>
        <authorList>
            <person name="Miyauchi S."/>
            <person name="Rancon A."/>
            <person name="Drula E."/>
            <person name="Hage H."/>
            <person name="Chaduli D."/>
            <person name="Favel A."/>
            <person name="Grisel S."/>
            <person name="Henrissat B."/>
            <person name="Herpoel-Gimbert I."/>
            <person name="Ruiz-Duenas F.J."/>
            <person name="Chevret D."/>
            <person name="Hainaut M."/>
            <person name="Lin J."/>
            <person name="Wang M."/>
            <person name="Pangilinan J."/>
            <person name="Lipzen A."/>
            <person name="Lesage-Meessen L."/>
            <person name="Navarro D."/>
            <person name="Riley R."/>
            <person name="Grigoriev I.V."/>
            <person name="Zhou S."/>
            <person name="Raouche S."/>
            <person name="Rosso M.N."/>
        </authorList>
    </citation>
    <scope>NUCLEOTIDE SEQUENCE [LARGE SCALE GENOMIC DNA]</scope>
    <source>
        <strain evidence="2 3">BRFM 1820</strain>
    </source>
</reference>
<feature type="region of interest" description="Disordered" evidence="1">
    <location>
        <begin position="117"/>
        <end position="164"/>
    </location>
</feature>
<keyword evidence="3" id="KW-1185">Reference proteome</keyword>
<proteinExistence type="predicted"/>